<proteinExistence type="predicted"/>
<dbReference type="Proteomes" id="UP000054498">
    <property type="component" value="Unassembled WGS sequence"/>
</dbReference>
<dbReference type="InterPro" id="IPR056827">
    <property type="entry name" value="CBM87_Agd3"/>
</dbReference>
<dbReference type="PROSITE" id="PS50835">
    <property type="entry name" value="IG_LIKE"/>
    <property type="match status" value="1"/>
</dbReference>
<dbReference type="InterPro" id="IPR050788">
    <property type="entry name" value="Yeast_SRP1/TIP1_CWP"/>
</dbReference>
<dbReference type="OrthoDB" id="2113314at2759"/>
<dbReference type="PANTHER" id="PTHR31002:SF34">
    <property type="entry name" value="CELL WALL PROTEIN CWP1-RELATED"/>
    <property type="match status" value="1"/>
</dbReference>
<dbReference type="KEGG" id="mng:MNEG_3662"/>
<dbReference type="RefSeq" id="XP_013903314.1">
    <property type="nucleotide sequence ID" value="XM_014047860.1"/>
</dbReference>
<sequence length="894" mass="95929">MIKFIEDALTSSTIAFDVVVFDKAATPRLNLTNAFWHANGTGKYRGYFMYPNLEAIGDLTKDEVTTLWDYQVKTGVRSAKFGAWVATLGFNPAYDASGSQDLGMSLTAAAPLGTSGIPLDAALSANGLWRTPGKLAEPMTYCAIWANDFAGTGIIPPCTPTPILTLAAAPALGPAWANPGVTGVLVKYGDGRETMGFVHDCADWSATCGTLTKLATDWMASGPAGVDTAPPPPPPPPRTVVIDHRVLILTVPGFTSTDFIVQTLTAYGIPHDVVRFDQDATPRLDLQALFWNPDGTGRYSSFVMYPNLEATGQLRQAEVNLIWDYQKKTGARSVKFGVWPSNVGWDPNYAACSAAAGTMGFTAATPLGISGIRATAQLSTSGLYRCPGIKATPQTSCGIWAADFSTTGLVPACTPTSILETPDGVVGTLVKYGDGRESMAFVFDCAGWSTSCVLLSHLAVTWMTQGVIAGERRALLSVQMDDVFLGTEADNKTYRCSVADWNAQVKYQEQTVAGWPNTPPGTDIKLEMPWNGNGILEMAENKGLTTSLEVFSEGCFDFPEYFTLGCSCWSVGAANCPASAPQFCRQCIKDWAKPAGYGANRVPANLDNATTYDAEKQIGLNVLMAAAAHLNLASKPTSSNKCMVTPQISGLMNGDALRALRAAGLECATGDNTWEHLKNQQHPYQMLYSNAARNGYDGFAFLPRFATEIYYNCTNAAQIERLYNNLYQPYYGSYSTIADIIKREAVRVVREGLLALKHDPYMMHQANLAVDSTGQSLAMRWITGVLNEFHALVNWPVQSKKLDDLYAIFKEREARDACKLSYKIEIAPNKQVQAVTITSGGGACDAPLTVPATTTASAGAAQRIGNDAPAYKIPLAAGGSARVTLSGGPTWSLP</sequence>
<dbReference type="InterPro" id="IPR056826">
    <property type="entry name" value="Agd3_CE"/>
</dbReference>
<accession>A0A0D2MNL3</accession>
<dbReference type="STRING" id="145388.A0A0D2MNL3"/>
<feature type="domain" description="Ig-like" evidence="1">
    <location>
        <begin position="415"/>
        <end position="513"/>
    </location>
</feature>
<keyword evidence="3" id="KW-1185">Reference proteome</keyword>
<protein>
    <recommendedName>
        <fullName evidence="1">Ig-like domain-containing protein</fullName>
    </recommendedName>
</protein>
<organism evidence="2 3">
    <name type="scientific">Monoraphidium neglectum</name>
    <dbReference type="NCBI Taxonomy" id="145388"/>
    <lineage>
        <taxon>Eukaryota</taxon>
        <taxon>Viridiplantae</taxon>
        <taxon>Chlorophyta</taxon>
        <taxon>core chlorophytes</taxon>
        <taxon>Chlorophyceae</taxon>
        <taxon>CS clade</taxon>
        <taxon>Sphaeropleales</taxon>
        <taxon>Selenastraceae</taxon>
        <taxon>Monoraphidium</taxon>
    </lineage>
</organism>
<dbReference type="GeneID" id="25736540"/>
<dbReference type="EMBL" id="KK100690">
    <property type="protein sequence ID" value="KIZ04295.1"/>
    <property type="molecule type" value="Genomic_DNA"/>
</dbReference>
<dbReference type="PANTHER" id="PTHR31002">
    <property type="entry name" value="SERIPAUPERIN"/>
    <property type="match status" value="1"/>
</dbReference>
<gene>
    <name evidence="2" type="ORF">MNEG_3662</name>
</gene>
<dbReference type="Pfam" id="PF25116">
    <property type="entry name" value="CBM87_Agd3"/>
    <property type="match status" value="2"/>
</dbReference>
<evidence type="ECO:0000313" key="3">
    <source>
        <dbReference type="Proteomes" id="UP000054498"/>
    </source>
</evidence>
<evidence type="ECO:0000313" key="2">
    <source>
        <dbReference type="EMBL" id="KIZ04295.1"/>
    </source>
</evidence>
<dbReference type="AlphaFoldDB" id="A0A0D2MNL3"/>
<evidence type="ECO:0000259" key="1">
    <source>
        <dbReference type="PROSITE" id="PS50835"/>
    </source>
</evidence>
<reference evidence="2 3" key="1">
    <citation type="journal article" date="2013" name="BMC Genomics">
        <title>Reconstruction of the lipid metabolism for the microalga Monoraphidium neglectum from its genome sequence reveals characteristics suitable for biofuel production.</title>
        <authorList>
            <person name="Bogen C."/>
            <person name="Al-Dilaimi A."/>
            <person name="Albersmeier A."/>
            <person name="Wichmann J."/>
            <person name="Grundmann M."/>
            <person name="Rupp O."/>
            <person name="Lauersen K.J."/>
            <person name="Blifernez-Klassen O."/>
            <person name="Kalinowski J."/>
            <person name="Goesmann A."/>
            <person name="Mussgnug J.H."/>
            <person name="Kruse O."/>
        </authorList>
    </citation>
    <scope>NUCLEOTIDE SEQUENCE [LARGE SCALE GENOMIC DNA]</scope>
    <source>
        <strain evidence="2 3">SAG 48.87</strain>
    </source>
</reference>
<dbReference type="InterPro" id="IPR007110">
    <property type="entry name" value="Ig-like_dom"/>
</dbReference>
<dbReference type="GO" id="GO:0005199">
    <property type="term" value="F:structural constituent of cell wall"/>
    <property type="evidence" value="ECO:0007669"/>
    <property type="project" value="TreeGrafter"/>
</dbReference>
<name>A0A0D2MNL3_9CHLO</name>
<dbReference type="Pfam" id="PF25115">
    <property type="entry name" value="Agd3_CE"/>
    <property type="match status" value="1"/>
</dbReference>